<feature type="chain" id="PRO_5037257987" evidence="1">
    <location>
        <begin position="24"/>
        <end position="245"/>
    </location>
</feature>
<feature type="signal peptide" evidence="1">
    <location>
        <begin position="1"/>
        <end position="23"/>
    </location>
</feature>
<protein>
    <submittedName>
        <fullName evidence="2">Uncharacterized protein</fullName>
    </submittedName>
</protein>
<keyword evidence="1" id="KW-0732">Signal</keyword>
<accession>A0A937FEK5</accession>
<comment type="caution">
    <text evidence="2">The sequence shown here is derived from an EMBL/GenBank/DDBJ whole genome shotgun (WGS) entry which is preliminary data.</text>
</comment>
<gene>
    <name evidence="2" type="ORF">JL102_23255</name>
</gene>
<dbReference type="EMBL" id="JAESIY010000028">
    <property type="protein sequence ID" value="MBL3659083.1"/>
    <property type="molecule type" value="Genomic_DNA"/>
</dbReference>
<name>A0A937FEK5_9BACT</name>
<organism evidence="2 3">
    <name type="scientific">Fulvivirga sediminis</name>
    <dbReference type="NCBI Taxonomy" id="2803949"/>
    <lineage>
        <taxon>Bacteria</taxon>
        <taxon>Pseudomonadati</taxon>
        <taxon>Bacteroidota</taxon>
        <taxon>Cytophagia</taxon>
        <taxon>Cytophagales</taxon>
        <taxon>Fulvivirgaceae</taxon>
        <taxon>Fulvivirga</taxon>
    </lineage>
</organism>
<dbReference type="RefSeq" id="WP_202246877.1">
    <property type="nucleotide sequence ID" value="NZ_JAESIY010000028.1"/>
</dbReference>
<dbReference type="AlphaFoldDB" id="A0A937FEK5"/>
<proteinExistence type="predicted"/>
<sequence>MKYTSFILAVVLAMLHISCISQKMEKKTESADSLLLNIYNSYYEHRQNYATDQSAGRDSIMQRFKNELKSYLSQPQYAQLDFKALKSHPNVHIITSEDQKLKIFSWDLLNGGTNHTYDNVFVWIDEHKTQTGKINNDESMYLKAYLLPDNSYLTIAYGTKGAGTDYYTLRKLSWQNQHFTDCEACFEGENKLVYTKPRADDSYPIYNITSKTISFPEYRKEEETGFFKPTGDTTILKYTNGKFTK</sequence>
<reference evidence="2" key="1">
    <citation type="submission" date="2021-01" db="EMBL/GenBank/DDBJ databases">
        <title>Fulvivirga kasyanovii gen. nov., sp nov., a novel member of the phylum Bacteroidetes isolated from seawater in a mussel farm.</title>
        <authorList>
            <person name="Zhao L.-H."/>
            <person name="Wang Z.-J."/>
        </authorList>
    </citation>
    <scope>NUCLEOTIDE SEQUENCE</scope>
    <source>
        <strain evidence="2">2943</strain>
    </source>
</reference>
<keyword evidence="3" id="KW-1185">Reference proteome</keyword>
<evidence type="ECO:0000313" key="3">
    <source>
        <dbReference type="Proteomes" id="UP000659388"/>
    </source>
</evidence>
<dbReference type="Proteomes" id="UP000659388">
    <property type="component" value="Unassembled WGS sequence"/>
</dbReference>
<evidence type="ECO:0000313" key="2">
    <source>
        <dbReference type="EMBL" id="MBL3659083.1"/>
    </source>
</evidence>
<evidence type="ECO:0000256" key="1">
    <source>
        <dbReference type="SAM" id="SignalP"/>
    </source>
</evidence>